<evidence type="ECO:0000313" key="3">
    <source>
        <dbReference type="Proteomes" id="UP000011820"/>
    </source>
</evidence>
<keyword evidence="1" id="KW-0472">Membrane</keyword>
<proteinExistence type="predicted"/>
<gene>
    <name evidence="2" type="ORF">WSI_01575</name>
</gene>
<keyword evidence="1" id="KW-0812">Transmembrane</keyword>
<keyword evidence="3" id="KW-1185">Reference proteome</keyword>
<sequence>MIPVYGTIQEFKKGNYGWGALGIVSDVALLAIPAAYLGKVLFGLVRGSSIATKIATTGIATVVQEATVMTKTTQEGALLAKEGIEATHIMEGGSTAIKSESVGAKELISASQNSQTVTQTGNISDATKASSTIKDAQSIDRSQAIFQKMPLEEYPRLQKIGINYFRDFKLLGTNKVYKNLLDASRATEFIIDGKKINIDSAQNMLAELNKIFPKDFEKVQLISSYAHEHIFCKPFTKDLLNLANKNIYQLSNPRYSYQFNTLKDKTISFVAKEEGLVTYLNGSLHRNYGIKAEGILSRNAPPELHFSSYVN</sequence>
<name>A0ABM5NE61_LIBAS</name>
<accession>A0ABM5NE61</accession>
<keyword evidence="1" id="KW-1133">Transmembrane helix</keyword>
<feature type="transmembrane region" description="Helical" evidence="1">
    <location>
        <begin position="16"/>
        <end position="37"/>
    </location>
</feature>
<dbReference type="Proteomes" id="UP000011820">
    <property type="component" value="Chromosome"/>
</dbReference>
<evidence type="ECO:0000313" key="2">
    <source>
        <dbReference type="EMBL" id="AGH16685.1"/>
    </source>
</evidence>
<dbReference type="EMBL" id="CP004005">
    <property type="protein sequence ID" value="AGH16685.1"/>
    <property type="molecule type" value="Genomic_DNA"/>
</dbReference>
<reference evidence="2 3" key="1">
    <citation type="journal article" date="2013" name="Genome Announc.">
        <title>Complete Genome Sequence of a Chinese Strain of 'Candidatus Liberibacter asiaticus'.</title>
        <authorList>
            <person name="Lin H."/>
            <person name="Han C.S."/>
            <person name="Liu B."/>
            <person name="Lou B."/>
            <person name="Bai X."/>
            <person name="Deng C."/>
            <person name="Civerolo E.L."/>
            <person name="Gupta G."/>
        </authorList>
    </citation>
    <scope>NUCLEOTIDE SEQUENCE [LARGE SCALE GENOMIC DNA]</scope>
    <source>
        <strain evidence="3">gxpsy</strain>
    </source>
</reference>
<evidence type="ECO:0000256" key="1">
    <source>
        <dbReference type="SAM" id="Phobius"/>
    </source>
</evidence>
<organism evidence="2 3">
    <name type="scientific">Candidatus Liberibacter asiaticus str. gxpsy</name>
    <dbReference type="NCBI Taxonomy" id="1174529"/>
    <lineage>
        <taxon>Bacteria</taxon>
        <taxon>Pseudomonadati</taxon>
        <taxon>Pseudomonadota</taxon>
        <taxon>Alphaproteobacteria</taxon>
        <taxon>Hyphomicrobiales</taxon>
        <taxon>Rhizobiaceae</taxon>
        <taxon>Liberibacter</taxon>
    </lineage>
</organism>
<protein>
    <submittedName>
        <fullName evidence="2">Uncharacterized protein</fullName>
    </submittedName>
</protein>